<dbReference type="Proteomes" id="UP000266234">
    <property type="component" value="Unassembled WGS sequence"/>
</dbReference>
<proteinExistence type="predicted"/>
<evidence type="ECO:0000313" key="2">
    <source>
        <dbReference type="Proteomes" id="UP000266234"/>
    </source>
</evidence>
<reference evidence="1 2" key="1">
    <citation type="journal article" date="2018" name="PLoS Pathog.">
        <title>Evolution of structural diversity of trichothecenes, a family of toxins produced by plant pathogenic and entomopathogenic fungi.</title>
        <authorList>
            <person name="Proctor R.H."/>
            <person name="McCormick S.P."/>
            <person name="Kim H.S."/>
            <person name="Cardoza R.E."/>
            <person name="Stanley A.M."/>
            <person name="Lindo L."/>
            <person name="Kelly A."/>
            <person name="Brown D.W."/>
            <person name="Lee T."/>
            <person name="Vaughan M.M."/>
            <person name="Alexander N.J."/>
            <person name="Busman M."/>
            <person name="Gutierrez S."/>
        </authorList>
    </citation>
    <scope>NUCLEOTIDE SEQUENCE [LARGE SCALE GENOMIC DNA]</scope>
    <source>
        <strain evidence="1 2">NRRL 20695</strain>
    </source>
</reference>
<gene>
    <name evidence="1" type="ORF">FLONG3_3229</name>
</gene>
<accession>A0A395T266</accession>
<keyword evidence="2" id="KW-1185">Reference proteome</keyword>
<sequence>MFNKSTYSTEVLYKSNMSDISINHLMRDPDTSYWNEGQIEIIVKAHVLLGAPMYHFSLTDFCSNEEVANGYNVQPAQHVIRMLSKMKSADALKNAKRTDGKPVFAPGAISDDAFKSLGGLMGHVPGMTQNFSNNTESGDAFEVPFSGAKSVDYIIDENRSPRVYHAPTPQPSGFKQAITQVGEVIGGVIELCFVLEFVVKKALTFLRTVAHFFKDTLGLDLSKLCDLFGFLFDIDSVKEFKRFNPIVWVPEVLQEESESIGLKLHMTNFGPARDTMSVAIGGWIDRPSSKLIDLISHVVPQLAPFFGAPLQAKDNVASILGPSMT</sequence>
<organism evidence="1 2">
    <name type="scientific">Fusarium longipes</name>
    <dbReference type="NCBI Taxonomy" id="694270"/>
    <lineage>
        <taxon>Eukaryota</taxon>
        <taxon>Fungi</taxon>
        <taxon>Dikarya</taxon>
        <taxon>Ascomycota</taxon>
        <taxon>Pezizomycotina</taxon>
        <taxon>Sordariomycetes</taxon>
        <taxon>Hypocreomycetidae</taxon>
        <taxon>Hypocreales</taxon>
        <taxon>Nectriaceae</taxon>
        <taxon>Fusarium</taxon>
    </lineage>
</organism>
<dbReference type="EMBL" id="PXOG01000061">
    <property type="protein sequence ID" value="RGP78607.1"/>
    <property type="molecule type" value="Genomic_DNA"/>
</dbReference>
<evidence type="ECO:0000313" key="1">
    <source>
        <dbReference type="EMBL" id="RGP78607.1"/>
    </source>
</evidence>
<comment type="caution">
    <text evidence="1">The sequence shown here is derived from an EMBL/GenBank/DDBJ whole genome shotgun (WGS) entry which is preliminary data.</text>
</comment>
<dbReference type="AlphaFoldDB" id="A0A395T266"/>
<name>A0A395T266_9HYPO</name>
<protein>
    <submittedName>
        <fullName evidence="1">Uncharacterized protein</fullName>
    </submittedName>
</protein>
<dbReference type="STRING" id="694270.A0A395T266"/>
<dbReference type="OrthoDB" id="3235083at2759"/>